<evidence type="ECO:0000256" key="1">
    <source>
        <dbReference type="ARBA" id="ARBA00023002"/>
    </source>
</evidence>
<feature type="non-terminal residue" evidence="2">
    <location>
        <position position="179"/>
    </location>
</feature>
<gene>
    <name evidence="2" type="ORF">L9F63_025828</name>
</gene>
<dbReference type="InterPro" id="IPR002347">
    <property type="entry name" value="SDR_fam"/>
</dbReference>
<dbReference type="GO" id="GO:0016491">
    <property type="term" value="F:oxidoreductase activity"/>
    <property type="evidence" value="ECO:0007669"/>
    <property type="project" value="UniProtKB-KW"/>
</dbReference>
<comment type="caution">
    <text evidence="2">The sequence shown here is derived from an EMBL/GenBank/DDBJ whole genome shotgun (WGS) entry which is preliminary data.</text>
</comment>
<dbReference type="EMBL" id="JASPKZ010010111">
    <property type="protein sequence ID" value="KAJ9575222.1"/>
    <property type="molecule type" value="Genomic_DNA"/>
</dbReference>
<reference evidence="2" key="2">
    <citation type="submission" date="2023-05" db="EMBL/GenBank/DDBJ databases">
        <authorList>
            <person name="Fouks B."/>
        </authorList>
    </citation>
    <scope>NUCLEOTIDE SEQUENCE</scope>
    <source>
        <strain evidence="2">Stay&amp;Tobe</strain>
        <tissue evidence="2">Testes</tissue>
    </source>
</reference>
<dbReference type="Pfam" id="PF00106">
    <property type="entry name" value="adh_short"/>
    <property type="match status" value="1"/>
</dbReference>
<name>A0AAD7Z7V7_DIPPU</name>
<feature type="non-terminal residue" evidence="2">
    <location>
        <position position="1"/>
    </location>
</feature>
<accession>A0AAD7Z7V7</accession>
<evidence type="ECO:0000313" key="2">
    <source>
        <dbReference type="EMBL" id="KAJ9575222.1"/>
    </source>
</evidence>
<keyword evidence="1" id="KW-0560">Oxidoreductase</keyword>
<reference evidence="2" key="1">
    <citation type="journal article" date="2023" name="IScience">
        <title>Live-bearing cockroach genome reveals convergent evolutionary mechanisms linked to viviparity in insects and beyond.</title>
        <authorList>
            <person name="Fouks B."/>
            <person name="Harrison M.C."/>
            <person name="Mikhailova A.A."/>
            <person name="Marchal E."/>
            <person name="English S."/>
            <person name="Carruthers M."/>
            <person name="Jennings E.C."/>
            <person name="Chiamaka E.L."/>
            <person name="Frigard R.A."/>
            <person name="Pippel M."/>
            <person name="Attardo G.M."/>
            <person name="Benoit J.B."/>
            <person name="Bornberg-Bauer E."/>
            <person name="Tobe S.S."/>
        </authorList>
    </citation>
    <scope>NUCLEOTIDE SEQUENCE</scope>
    <source>
        <strain evidence="2">Stay&amp;Tobe</strain>
    </source>
</reference>
<dbReference type="Gene3D" id="3.40.50.720">
    <property type="entry name" value="NAD(P)-binding Rossmann-like Domain"/>
    <property type="match status" value="1"/>
</dbReference>
<dbReference type="PANTHER" id="PTHR43157:SF31">
    <property type="entry name" value="PHOSPHATIDYLINOSITOL-GLYCAN BIOSYNTHESIS CLASS F PROTEIN"/>
    <property type="match status" value="1"/>
</dbReference>
<dbReference type="PRINTS" id="PR00081">
    <property type="entry name" value="GDHRDH"/>
</dbReference>
<dbReference type="PANTHER" id="PTHR43157">
    <property type="entry name" value="PHOSPHATIDYLINOSITOL-GLYCAN BIOSYNTHESIS CLASS F PROTEIN-RELATED"/>
    <property type="match status" value="1"/>
</dbReference>
<dbReference type="Proteomes" id="UP001233999">
    <property type="component" value="Unassembled WGS sequence"/>
</dbReference>
<organism evidence="2 3">
    <name type="scientific">Diploptera punctata</name>
    <name type="common">Pacific beetle cockroach</name>
    <dbReference type="NCBI Taxonomy" id="6984"/>
    <lineage>
        <taxon>Eukaryota</taxon>
        <taxon>Metazoa</taxon>
        <taxon>Ecdysozoa</taxon>
        <taxon>Arthropoda</taxon>
        <taxon>Hexapoda</taxon>
        <taxon>Insecta</taxon>
        <taxon>Pterygota</taxon>
        <taxon>Neoptera</taxon>
        <taxon>Polyneoptera</taxon>
        <taxon>Dictyoptera</taxon>
        <taxon>Blattodea</taxon>
        <taxon>Blaberoidea</taxon>
        <taxon>Blaberidae</taxon>
        <taxon>Diplopterinae</taxon>
        <taxon>Diploptera</taxon>
    </lineage>
</organism>
<sequence length="179" mass="20244">EVLSIFEGAKNRLAVYYLDLSSLDSVRKFAQEVSTKEERIDILINNAGATGLGNKKTEDGFLIGMQVNYFAPFLLTCLLLEKMKKSAPSRIIWLTSKLHGCAKFDIEDINFEKSFSENQVYFCSKLAIILAANELAKRLKSTGITVNTVHPGFTYTPIWNHLPSGVLIIWNFILKKFFK</sequence>
<dbReference type="AlphaFoldDB" id="A0AAD7Z7V7"/>
<proteinExistence type="predicted"/>
<dbReference type="InterPro" id="IPR036291">
    <property type="entry name" value="NAD(P)-bd_dom_sf"/>
</dbReference>
<evidence type="ECO:0000313" key="3">
    <source>
        <dbReference type="Proteomes" id="UP001233999"/>
    </source>
</evidence>
<keyword evidence="3" id="KW-1185">Reference proteome</keyword>
<protein>
    <submittedName>
        <fullName evidence="2">Uncharacterized protein</fullName>
    </submittedName>
</protein>
<dbReference type="SUPFAM" id="SSF51735">
    <property type="entry name" value="NAD(P)-binding Rossmann-fold domains"/>
    <property type="match status" value="1"/>
</dbReference>